<organism evidence="1 2">
    <name type="scientific">Microcystis flos-aquae FACHB-1344</name>
    <dbReference type="NCBI Taxonomy" id="2692899"/>
    <lineage>
        <taxon>Bacteria</taxon>
        <taxon>Bacillati</taxon>
        <taxon>Cyanobacteriota</taxon>
        <taxon>Cyanophyceae</taxon>
        <taxon>Oscillatoriophycideae</taxon>
        <taxon>Chroococcales</taxon>
        <taxon>Microcystaceae</taxon>
        <taxon>Microcystis</taxon>
    </lineage>
</organism>
<dbReference type="Gene3D" id="3.30.980.10">
    <property type="entry name" value="Threonyl-trna Synthetase, Chain A, domain 2"/>
    <property type="match status" value="1"/>
</dbReference>
<comment type="caution">
    <text evidence="1">The sequence shown here is derived from an EMBL/GenBank/DDBJ whole genome shotgun (WGS) entry which is preliminary data.</text>
</comment>
<evidence type="ECO:0000313" key="2">
    <source>
        <dbReference type="Proteomes" id="UP000636187"/>
    </source>
</evidence>
<protein>
    <recommendedName>
        <fullName evidence="3">Threonyl-tRNA synthetase</fullName>
    </recommendedName>
</protein>
<reference evidence="1 2" key="1">
    <citation type="journal article" date="2020" name="ISME J.">
        <title>Comparative genomics reveals insights into cyanobacterial evolution and habitat adaptation.</title>
        <authorList>
            <person name="Chen M.Y."/>
            <person name="Teng W.K."/>
            <person name="Zhao L."/>
            <person name="Hu C.X."/>
            <person name="Zhou Y.K."/>
            <person name="Han B.P."/>
            <person name="Song L.R."/>
            <person name="Shu W.S."/>
        </authorList>
    </citation>
    <scope>NUCLEOTIDE SEQUENCE [LARGE SCALE GENOMIC DNA]</scope>
    <source>
        <strain evidence="1 2">FACHB-1344</strain>
    </source>
</reference>
<evidence type="ECO:0000313" key="1">
    <source>
        <dbReference type="EMBL" id="MBD2623066.1"/>
    </source>
</evidence>
<dbReference type="Proteomes" id="UP000636187">
    <property type="component" value="Unassembled WGS sequence"/>
</dbReference>
<evidence type="ECO:0008006" key="3">
    <source>
        <dbReference type="Google" id="ProtNLM"/>
    </source>
</evidence>
<name>A0ABR8HWF6_9CHRO</name>
<sequence>MVNQIEYPRAESPVIEEDSQKIVKIRHTCAHVLAMAVQTLFPETKVAIGDYSWLRGKSHNFIITQLQIIINWLKANRDHSQSRSRGYFEVKSWSLAVYSFE</sequence>
<dbReference type="InterPro" id="IPR018163">
    <property type="entry name" value="Thr/Ala-tRNA-synth_IIc_edit"/>
</dbReference>
<dbReference type="SUPFAM" id="SSF55186">
    <property type="entry name" value="ThrRS/AlaRS common domain"/>
    <property type="match status" value="1"/>
</dbReference>
<dbReference type="EMBL" id="JACJSW010000167">
    <property type="protein sequence ID" value="MBD2623066.1"/>
    <property type="molecule type" value="Genomic_DNA"/>
</dbReference>
<keyword evidence="2" id="KW-1185">Reference proteome</keyword>
<accession>A0ABR8HWF6</accession>
<dbReference type="RefSeq" id="WP_190722464.1">
    <property type="nucleotide sequence ID" value="NZ_JACJSW010000167.1"/>
</dbReference>
<proteinExistence type="predicted"/>
<gene>
    <name evidence="1" type="ORF">H6G48_15845</name>
</gene>